<dbReference type="Proteomes" id="UP001558632">
    <property type="component" value="Unassembled WGS sequence"/>
</dbReference>
<evidence type="ECO:0000256" key="1">
    <source>
        <dbReference type="SAM" id="Phobius"/>
    </source>
</evidence>
<reference evidence="2 3" key="1">
    <citation type="submission" date="2024-07" db="EMBL/GenBank/DDBJ databases">
        <title>Enhanced genomic and transcriptomic resources for Trichinella pseudospiralis and T. spiralis underpin the discovery of pronounced molecular differences between stages and species.</title>
        <authorList>
            <person name="Pasi K.K."/>
            <person name="La Rosa G."/>
            <person name="Gomez-Morales M.A."/>
            <person name="Tosini F."/>
            <person name="Sumanam S."/>
            <person name="Young N.D."/>
            <person name="Chang B.C."/>
            <person name="Robin G.B."/>
        </authorList>
    </citation>
    <scope>NUCLEOTIDE SEQUENCE [LARGE SCALE GENOMIC DNA]</scope>
    <source>
        <strain evidence="2">ISS534</strain>
    </source>
</reference>
<feature type="transmembrane region" description="Helical" evidence="1">
    <location>
        <begin position="23"/>
        <end position="46"/>
    </location>
</feature>
<keyword evidence="1" id="KW-1133">Transmembrane helix</keyword>
<accession>A0ABR3KC78</accession>
<keyword evidence="3" id="KW-1185">Reference proteome</keyword>
<organism evidence="2 3">
    <name type="scientific">Trichinella spiralis</name>
    <name type="common">Trichina worm</name>
    <dbReference type="NCBI Taxonomy" id="6334"/>
    <lineage>
        <taxon>Eukaryota</taxon>
        <taxon>Metazoa</taxon>
        <taxon>Ecdysozoa</taxon>
        <taxon>Nematoda</taxon>
        <taxon>Enoplea</taxon>
        <taxon>Dorylaimia</taxon>
        <taxon>Trichinellida</taxon>
        <taxon>Trichinellidae</taxon>
        <taxon>Trichinella</taxon>
    </lineage>
</organism>
<name>A0ABR3KC78_TRISP</name>
<proteinExistence type="predicted"/>
<keyword evidence="1" id="KW-0812">Transmembrane</keyword>
<protein>
    <submittedName>
        <fullName evidence="2">Histone-lysine N-methyltransferase MEDEA</fullName>
    </submittedName>
</protein>
<sequence>MLGYNGTESAAAALVEKSEKSVIPLPAIIALSLFIYFIVTVALLFIRQVLMAKGYISPTAYRCQLWQNCNCLLSCCQNYCKCKEFSFRKKLTTLCPMKPIDLGSCFACPCLHSSTRNCEYLNCVCCEFSINDNADNNAA</sequence>
<dbReference type="EMBL" id="JBEUSY010000451">
    <property type="protein sequence ID" value="KAL1232559.1"/>
    <property type="molecule type" value="Genomic_DNA"/>
</dbReference>
<evidence type="ECO:0000313" key="3">
    <source>
        <dbReference type="Proteomes" id="UP001558632"/>
    </source>
</evidence>
<gene>
    <name evidence="2" type="ORF">TSPI_01702</name>
</gene>
<evidence type="ECO:0000313" key="2">
    <source>
        <dbReference type="EMBL" id="KAL1232559.1"/>
    </source>
</evidence>
<keyword evidence="1" id="KW-0472">Membrane</keyword>
<comment type="caution">
    <text evidence="2">The sequence shown here is derived from an EMBL/GenBank/DDBJ whole genome shotgun (WGS) entry which is preliminary data.</text>
</comment>